<evidence type="ECO:0000313" key="4">
    <source>
        <dbReference type="EMBL" id="CAB4799637.1"/>
    </source>
</evidence>
<dbReference type="AlphaFoldDB" id="A0A6J7RUV4"/>
<evidence type="ECO:0000313" key="6">
    <source>
        <dbReference type="EMBL" id="CAB4912689.1"/>
    </source>
</evidence>
<dbReference type="SUPFAM" id="SSF48452">
    <property type="entry name" value="TPR-like"/>
    <property type="match status" value="1"/>
</dbReference>
<evidence type="ECO:0000256" key="1">
    <source>
        <dbReference type="SAM" id="Phobius"/>
    </source>
</evidence>
<dbReference type="EMBL" id="CAFBMF010000152">
    <property type="protein sequence ID" value="CAB4912689.1"/>
    <property type="molecule type" value="Genomic_DNA"/>
</dbReference>
<evidence type="ECO:0000313" key="3">
    <source>
        <dbReference type="EMBL" id="CAB4773601.1"/>
    </source>
</evidence>
<organism evidence="7">
    <name type="scientific">freshwater metagenome</name>
    <dbReference type="NCBI Taxonomy" id="449393"/>
    <lineage>
        <taxon>unclassified sequences</taxon>
        <taxon>metagenomes</taxon>
        <taxon>ecological metagenomes</taxon>
    </lineage>
</organism>
<keyword evidence="1" id="KW-0472">Membrane</keyword>
<sequence>MTPERRNQLQEERDFLLTSLADLEREFVVGDVDADDHASLKDSYTARAAIIIRELSDDSEPLVRKRIGWRPLAWSALILLLAITAGVVVARNTGERLPGQGMNGPIADGSVSSLLVQARSMGMGDIPTVLDLYSRVLAIEPDNVEALTYFGWFTVLSSTQEADASAGATRLQNGMVLLRQATITDSTYPDAHCFLGISFFRFIDDAAAAQPEMTACLDANPPAEVASMVQGLMTQINDAVTASTTTIP</sequence>
<dbReference type="EMBL" id="CAFBLJ010000081">
    <property type="protein sequence ID" value="CAB4877618.1"/>
    <property type="molecule type" value="Genomic_DNA"/>
</dbReference>
<feature type="transmembrane region" description="Helical" evidence="1">
    <location>
        <begin position="72"/>
        <end position="90"/>
    </location>
</feature>
<keyword evidence="1" id="KW-1133">Transmembrane helix</keyword>
<reference evidence="7" key="1">
    <citation type="submission" date="2020-05" db="EMBL/GenBank/DDBJ databases">
        <authorList>
            <person name="Chiriac C."/>
            <person name="Salcher M."/>
            <person name="Ghai R."/>
            <person name="Kavagutti S V."/>
        </authorList>
    </citation>
    <scope>NUCLEOTIDE SEQUENCE</scope>
</reference>
<dbReference type="EMBL" id="CAFBPS010000092">
    <property type="protein sequence ID" value="CAB5032654.1"/>
    <property type="molecule type" value="Genomic_DNA"/>
</dbReference>
<proteinExistence type="predicted"/>
<name>A0A6J7RUV4_9ZZZZ</name>
<evidence type="ECO:0000313" key="7">
    <source>
        <dbReference type="EMBL" id="CAB5032654.1"/>
    </source>
</evidence>
<evidence type="ECO:0000313" key="5">
    <source>
        <dbReference type="EMBL" id="CAB4877618.1"/>
    </source>
</evidence>
<keyword evidence="1" id="KW-0812">Transmembrane</keyword>
<accession>A0A6J7RUV4</accession>
<dbReference type="EMBL" id="CAFAAL010000036">
    <property type="protein sequence ID" value="CAB4799637.1"/>
    <property type="molecule type" value="Genomic_DNA"/>
</dbReference>
<dbReference type="InterPro" id="IPR011990">
    <property type="entry name" value="TPR-like_helical_dom_sf"/>
</dbReference>
<dbReference type="EMBL" id="CAEZYH010000079">
    <property type="protein sequence ID" value="CAB4727383.1"/>
    <property type="molecule type" value="Genomic_DNA"/>
</dbReference>
<evidence type="ECO:0000313" key="2">
    <source>
        <dbReference type="EMBL" id="CAB4727383.1"/>
    </source>
</evidence>
<protein>
    <submittedName>
        <fullName evidence="7">Unannotated protein</fullName>
    </submittedName>
</protein>
<gene>
    <name evidence="2" type="ORF">UFOPK2658_01476</name>
    <name evidence="3" type="ORF">UFOPK2880_00965</name>
    <name evidence="4" type="ORF">UFOPK3004_00595</name>
    <name evidence="5" type="ORF">UFOPK3304_01363</name>
    <name evidence="6" type="ORF">UFOPK3494_01630</name>
    <name evidence="7" type="ORF">UFOPK4134_01168</name>
</gene>
<dbReference type="Gene3D" id="1.25.40.10">
    <property type="entry name" value="Tetratricopeptide repeat domain"/>
    <property type="match status" value="1"/>
</dbReference>
<dbReference type="EMBL" id="CAEZZP010000054">
    <property type="protein sequence ID" value="CAB4773601.1"/>
    <property type="molecule type" value="Genomic_DNA"/>
</dbReference>